<keyword evidence="4" id="KW-0808">Transferase</keyword>
<dbReference type="InterPro" id="IPR014776">
    <property type="entry name" value="4pyrrole_Mease_sub2"/>
</dbReference>
<dbReference type="AlphaFoldDB" id="A0A6J6IS69"/>
<organism evidence="7">
    <name type="scientific">freshwater metagenome</name>
    <dbReference type="NCBI Taxonomy" id="449393"/>
    <lineage>
        <taxon>unclassified sequences</taxon>
        <taxon>metagenomes</taxon>
        <taxon>ecological metagenomes</taxon>
    </lineage>
</organism>
<dbReference type="InterPro" id="IPR000878">
    <property type="entry name" value="4pyrrol_Mease"/>
</dbReference>
<dbReference type="SUPFAM" id="SSF53790">
    <property type="entry name" value="Tetrapyrrole methylase"/>
    <property type="match status" value="1"/>
</dbReference>
<dbReference type="PANTHER" id="PTHR46111:SF1">
    <property type="entry name" value="RIBOSOMAL RNA SMALL SUBUNIT METHYLTRANSFERASE I"/>
    <property type="match status" value="1"/>
</dbReference>
<dbReference type="NCBIfam" id="TIGR00096">
    <property type="entry name" value="16S rRNA (cytidine(1402)-2'-O)-methyltransferase"/>
    <property type="match status" value="1"/>
</dbReference>
<dbReference type="InterPro" id="IPR018063">
    <property type="entry name" value="SAM_MeTrfase_RsmI_CS"/>
</dbReference>
<sequence>MALILAATPLGNPKDASARLMDAIATADVIAAEDSRRFHRLASDLGVTFVGKVISFFDGNEEERTQEILELLRAGKNVLVVSDAGMPTISDPGFRLARDASLENIAVQVLPGPSAVTMAVALSGLPTDRFAFDGFPPRTSGARKKFYESLRFDERTLIFFEAPHRLEESLTDAIASFGSDRKAAICREMTKHYEQTIRGDLSDLLEWSQKNEVLGEITLVIGGAELDAKSVTTDSMVARVQEFESAGMDRKGAIAAVAEEFSLPKRSVYAAVVDANKIGK</sequence>
<dbReference type="InterPro" id="IPR035996">
    <property type="entry name" value="4pyrrol_Methylase_sf"/>
</dbReference>
<feature type="domain" description="Tetrapyrrole methylase" evidence="6">
    <location>
        <begin position="3"/>
        <end position="204"/>
    </location>
</feature>
<dbReference type="Gene3D" id="3.30.950.10">
    <property type="entry name" value="Methyltransferase, Cobalt-precorrin-4 Transmethylase, Domain 2"/>
    <property type="match status" value="1"/>
</dbReference>
<dbReference type="PANTHER" id="PTHR46111">
    <property type="entry name" value="RIBOSOMAL RNA SMALL SUBUNIT METHYLTRANSFERASE I"/>
    <property type="match status" value="1"/>
</dbReference>
<gene>
    <name evidence="7" type="ORF">UFOPK1981_00513</name>
</gene>
<proteinExistence type="inferred from homology"/>
<dbReference type="InterPro" id="IPR014777">
    <property type="entry name" value="4pyrrole_Mease_sub1"/>
</dbReference>
<keyword evidence="5" id="KW-0949">S-adenosyl-L-methionine</keyword>
<evidence type="ECO:0000313" key="7">
    <source>
        <dbReference type="EMBL" id="CAB4627502.1"/>
    </source>
</evidence>
<dbReference type="PROSITE" id="PS01296">
    <property type="entry name" value="RSMI"/>
    <property type="match status" value="1"/>
</dbReference>
<evidence type="ECO:0000256" key="4">
    <source>
        <dbReference type="ARBA" id="ARBA00022679"/>
    </source>
</evidence>
<dbReference type="GO" id="GO:0032259">
    <property type="term" value="P:methylation"/>
    <property type="evidence" value="ECO:0007669"/>
    <property type="project" value="UniProtKB-KW"/>
</dbReference>
<evidence type="ECO:0000256" key="1">
    <source>
        <dbReference type="ARBA" id="ARBA00022490"/>
    </source>
</evidence>
<dbReference type="GO" id="GO:0008168">
    <property type="term" value="F:methyltransferase activity"/>
    <property type="evidence" value="ECO:0007669"/>
    <property type="project" value="UniProtKB-KW"/>
</dbReference>
<evidence type="ECO:0000256" key="2">
    <source>
        <dbReference type="ARBA" id="ARBA00022552"/>
    </source>
</evidence>
<dbReference type="GO" id="GO:0006364">
    <property type="term" value="P:rRNA processing"/>
    <property type="evidence" value="ECO:0007669"/>
    <property type="project" value="UniProtKB-KW"/>
</dbReference>
<keyword evidence="2" id="KW-0698">rRNA processing</keyword>
<dbReference type="CDD" id="cd11648">
    <property type="entry name" value="RsmI"/>
    <property type="match status" value="1"/>
</dbReference>
<protein>
    <submittedName>
        <fullName evidence="7">Unannotated protein</fullName>
    </submittedName>
</protein>
<dbReference type="FunFam" id="3.30.950.10:FF:000002">
    <property type="entry name" value="Ribosomal RNA small subunit methyltransferase I"/>
    <property type="match status" value="1"/>
</dbReference>
<dbReference type="InterPro" id="IPR008189">
    <property type="entry name" value="rRNA_ssu_MeTfrase_I"/>
</dbReference>
<evidence type="ECO:0000256" key="3">
    <source>
        <dbReference type="ARBA" id="ARBA00022603"/>
    </source>
</evidence>
<evidence type="ECO:0000256" key="5">
    <source>
        <dbReference type="ARBA" id="ARBA00022691"/>
    </source>
</evidence>
<dbReference type="EMBL" id="CAEZVI010000041">
    <property type="protein sequence ID" value="CAB4627502.1"/>
    <property type="molecule type" value="Genomic_DNA"/>
</dbReference>
<reference evidence="7" key="1">
    <citation type="submission" date="2020-05" db="EMBL/GenBank/DDBJ databases">
        <authorList>
            <person name="Chiriac C."/>
            <person name="Salcher M."/>
            <person name="Ghai R."/>
            <person name="Kavagutti S V."/>
        </authorList>
    </citation>
    <scope>NUCLEOTIDE SEQUENCE</scope>
</reference>
<dbReference type="Gene3D" id="3.40.1010.10">
    <property type="entry name" value="Cobalt-precorrin-4 Transmethylase, Domain 1"/>
    <property type="match status" value="1"/>
</dbReference>
<name>A0A6J6IS69_9ZZZZ</name>
<keyword evidence="3" id="KW-0489">Methyltransferase</keyword>
<evidence type="ECO:0000259" key="6">
    <source>
        <dbReference type="Pfam" id="PF00590"/>
    </source>
</evidence>
<dbReference type="PIRSF" id="PIRSF005917">
    <property type="entry name" value="MTase_YraL"/>
    <property type="match status" value="1"/>
</dbReference>
<accession>A0A6J6IS69</accession>
<dbReference type="HAMAP" id="MF_01877">
    <property type="entry name" value="16SrRNA_methyltr_I"/>
    <property type="match status" value="1"/>
</dbReference>
<keyword evidence="1" id="KW-0963">Cytoplasm</keyword>
<dbReference type="Pfam" id="PF00590">
    <property type="entry name" value="TP_methylase"/>
    <property type="match status" value="1"/>
</dbReference>